<dbReference type="PANTHER" id="PTHR33067">
    <property type="entry name" value="RNA-DIRECTED DNA POLYMERASE-RELATED"/>
    <property type="match status" value="1"/>
</dbReference>
<evidence type="ECO:0000313" key="1">
    <source>
        <dbReference type="EMBL" id="GFA68562.1"/>
    </source>
</evidence>
<evidence type="ECO:0008006" key="2">
    <source>
        <dbReference type="Google" id="ProtNLM"/>
    </source>
</evidence>
<sequence>SSVSVMPLSTYLNLGLGELAHTKLIAELADKTVKYPKGIAKNVLLGIGKFVFLRDFIILDMPEDVKVPLIIERPFLSIAHAKIDVFKRKITLRVGEEKIILKSVKLASSLIRRVYMLSLREKMELDLEARLIGETLVLNRSLDPFFGDYIELNDLNVPLELRRDQVDDLMPIIEEGEVVKEFRARND</sequence>
<comment type="caution">
    <text evidence="1">The sequence shown here is derived from an EMBL/GenBank/DDBJ whole genome shotgun (WGS) entry which is preliminary data.</text>
</comment>
<dbReference type="AlphaFoldDB" id="A0A699K0B4"/>
<protein>
    <recommendedName>
        <fullName evidence="2">Reverse transcriptase domain-containing protein</fullName>
    </recommendedName>
</protein>
<reference evidence="1" key="1">
    <citation type="journal article" date="2019" name="Sci. Rep.">
        <title>Draft genome of Tanacetum cinerariifolium, the natural source of mosquito coil.</title>
        <authorList>
            <person name="Yamashiro T."/>
            <person name="Shiraishi A."/>
            <person name="Satake H."/>
            <person name="Nakayama K."/>
        </authorList>
    </citation>
    <scope>NUCLEOTIDE SEQUENCE</scope>
</reference>
<gene>
    <name evidence="1" type="ORF">Tci_640534</name>
</gene>
<name>A0A699K0B4_TANCI</name>
<feature type="non-terminal residue" evidence="1">
    <location>
        <position position="1"/>
    </location>
</feature>
<dbReference type="InterPro" id="IPR021109">
    <property type="entry name" value="Peptidase_aspartic_dom_sf"/>
</dbReference>
<accession>A0A699K0B4</accession>
<dbReference type="PANTHER" id="PTHR33067:SF31">
    <property type="entry name" value="RNA-DIRECTED DNA POLYMERASE"/>
    <property type="match status" value="1"/>
</dbReference>
<dbReference type="EMBL" id="BKCJ010468673">
    <property type="protein sequence ID" value="GFA68562.1"/>
    <property type="molecule type" value="Genomic_DNA"/>
</dbReference>
<dbReference type="Gene3D" id="2.40.70.10">
    <property type="entry name" value="Acid Proteases"/>
    <property type="match status" value="1"/>
</dbReference>
<proteinExistence type="predicted"/>
<organism evidence="1">
    <name type="scientific">Tanacetum cinerariifolium</name>
    <name type="common">Dalmatian daisy</name>
    <name type="synonym">Chrysanthemum cinerariifolium</name>
    <dbReference type="NCBI Taxonomy" id="118510"/>
    <lineage>
        <taxon>Eukaryota</taxon>
        <taxon>Viridiplantae</taxon>
        <taxon>Streptophyta</taxon>
        <taxon>Embryophyta</taxon>
        <taxon>Tracheophyta</taxon>
        <taxon>Spermatophyta</taxon>
        <taxon>Magnoliopsida</taxon>
        <taxon>eudicotyledons</taxon>
        <taxon>Gunneridae</taxon>
        <taxon>Pentapetalae</taxon>
        <taxon>asterids</taxon>
        <taxon>campanulids</taxon>
        <taxon>Asterales</taxon>
        <taxon>Asteraceae</taxon>
        <taxon>Asteroideae</taxon>
        <taxon>Anthemideae</taxon>
        <taxon>Anthemidinae</taxon>
        <taxon>Tanacetum</taxon>
    </lineage>
</organism>